<name>A0A0B7K649_BIOOC</name>
<feature type="region of interest" description="Disordered" evidence="2">
    <location>
        <begin position="205"/>
        <end position="349"/>
    </location>
</feature>
<dbReference type="InterPro" id="IPR014751">
    <property type="entry name" value="XRCC4-like_C"/>
</dbReference>
<dbReference type="EMBL" id="CDPU01000017">
    <property type="protein sequence ID" value="CEO50141.1"/>
    <property type="molecule type" value="Genomic_DNA"/>
</dbReference>
<evidence type="ECO:0000256" key="1">
    <source>
        <dbReference type="SAM" id="Coils"/>
    </source>
</evidence>
<evidence type="ECO:0000256" key="2">
    <source>
        <dbReference type="SAM" id="MobiDB-lite"/>
    </source>
</evidence>
<feature type="compositionally biased region" description="Low complexity" evidence="2">
    <location>
        <begin position="299"/>
        <end position="314"/>
    </location>
</feature>
<feature type="compositionally biased region" description="Acidic residues" evidence="2">
    <location>
        <begin position="268"/>
        <end position="277"/>
    </location>
</feature>
<evidence type="ECO:0008006" key="4">
    <source>
        <dbReference type="Google" id="ProtNLM"/>
    </source>
</evidence>
<gene>
    <name evidence="3" type="ORF">BN869_000006198_1</name>
</gene>
<feature type="compositionally biased region" description="Acidic residues" evidence="2">
    <location>
        <begin position="248"/>
        <end position="258"/>
    </location>
</feature>
<dbReference type="PANTHER" id="PTHR42067">
    <property type="entry name" value="YALI0C15378P"/>
    <property type="match status" value="1"/>
</dbReference>
<evidence type="ECO:0000313" key="3">
    <source>
        <dbReference type="EMBL" id="CEO50141.1"/>
    </source>
</evidence>
<proteinExistence type="predicted"/>
<reference evidence="3" key="1">
    <citation type="submission" date="2015-01" db="EMBL/GenBank/DDBJ databases">
        <authorList>
            <person name="Durling Mikael"/>
        </authorList>
    </citation>
    <scope>NUCLEOTIDE SEQUENCE</scope>
</reference>
<protein>
    <recommendedName>
        <fullName evidence="4">Mitotic apparatus protein p62</fullName>
    </recommendedName>
</protein>
<dbReference type="SUPFAM" id="SSF58022">
    <property type="entry name" value="XRCC4, C-terminal oligomerization domain"/>
    <property type="match status" value="1"/>
</dbReference>
<feature type="coiled-coil region" evidence="1">
    <location>
        <begin position="145"/>
        <end position="179"/>
    </location>
</feature>
<accession>A0A0B7K649</accession>
<feature type="compositionally biased region" description="Low complexity" evidence="2">
    <location>
        <begin position="328"/>
        <end position="338"/>
    </location>
</feature>
<feature type="compositionally biased region" description="Basic and acidic residues" evidence="2">
    <location>
        <begin position="209"/>
        <end position="226"/>
    </location>
</feature>
<dbReference type="Gene3D" id="1.20.5.370">
    <property type="match status" value="1"/>
</dbReference>
<sequence>MAPTSRVLKFDRTDDESRYVLLNVASRGSKPLDLRIEATEGDEEYAQNLRHDKVMSHRVKNCPVTESEWQTILERLFTQEPQPDIQVTATVETGTSITVTVRKSVQGITQRLGAITIAVAPESGFNVLDWCATAVDAAAESKALTASTATKIQDLESTIADLKNQLDELIKAKDEDETALLFKFRDLLNEKKVKIREQQKVIESAPVTRVDDPPEEAKPVEAEPPKKGRKAAASRASKRKAPPTKVEEESEQEEFEPMDVDRIKSEPEETEREDDSEATASTTSDAEEDDVPIKETTSKGKSSAPTTKPPTTTSQPPPPRALPFGKQRAAARAKAPAPTESETDSDDEL</sequence>
<dbReference type="PANTHER" id="PTHR42067:SF1">
    <property type="entry name" value="MITOTIC APPARATUS PROTEIN P62"/>
    <property type="match status" value="1"/>
</dbReference>
<keyword evidence="1" id="KW-0175">Coiled coil</keyword>
<organism evidence="3">
    <name type="scientific">Bionectria ochroleuca</name>
    <name type="common">Gliocladium roseum</name>
    <dbReference type="NCBI Taxonomy" id="29856"/>
    <lineage>
        <taxon>Eukaryota</taxon>
        <taxon>Fungi</taxon>
        <taxon>Dikarya</taxon>
        <taxon>Ascomycota</taxon>
        <taxon>Pezizomycotina</taxon>
        <taxon>Sordariomycetes</taxon>
        <taxon>Hypocreomycetidae</taxon>
        <taxon>Hypocreales</taxon>
        <taxon>Bionectriaceae</taxon>
        <taxon>Clonostachys</taxon>
    </lineage>
</organism>
<feature type="compositionally biased region" description="Basic residues" evidence="2">
    <location>
        <begin position="227"/>
        <end position="242"/>
    </location>
</feature>
<dbReference type="AlphaFoldDB" id="A0A0B7K649"/>